<dbReference type="PIRSF" id="PIRSF016839">
    <property type="entry name" value="PhP"/>
    <property type="match status" value="1"/>
</dbReference>
<dbReference type="Pfam" id="PF02126">
    <property type="entry name" value="PTE"/>
    <property type="match status" value="1"/>
</dbReference>
<evidence type="ECO:0000256" key="4">
    <source>
        <dbReference type="PROSITE-ProRule" id="PRU00679"/>
    </source>
</evidence>
<dbReference type="InterPro" id="IPR001559">
    <property type="entry name" value="Phosphotriesterase"/>
</dbReference>
<accession>A0A1V5T2N5</accession>
<dbReference type="GO" id="GO:0016787">
    <property type="term" value="F:hydrolase activity"/>
    <property type="evidence" value="ECO:0007669"/>
    <property type="project" value="UniProtKB-KW"/>
</dbReference>
<dbReference type="EMBL" id="MWBQ01000025">
    <property type="protein sequence ID" value="OQA60968.1"/>
    <property type="molecule type" value="Genomic_DNA"/>
</dbReference>
<dbReference type="InterPro" id="IPR032466">
    <property type="entry name" value="Metal_Hydrolase"/>
</dbReference>
<protein>
    <recommendedName>
        <fullName evidence="6">Phosphotriesterase homology protein</fullName>
    </recommendedName>
</protein>
<feature type="binding site" evidence="3">
    <location>
        <position position="21"/>
    </location>
    <ligand>
        <name>a divalent metal cation</name>
        <dbReference type="ChEBI" id="CHEBI:60240"/>
        <label>1</label>
    </ligand>
</feature>
<gene>
    <name evidence="5" type="ORF">BWY41_00361</name>
</gene>
<dbReference type="SUPFAM" id="SSF51556">
    <property type="entry name" value="Metallo-dependent hydrolases"/>
    <property type="match status" value="1"/>
</dbReference>
<feature type="binding site" evidence="3">
    <location>
        <position position="196"/>
    </location>
    <ligand>
        <name>a divalent metal cation</name>
        <dbReference type="ChEBI" id="CHEBI:60240"/>
        <label>2</label>
    </ligand>
</feature>
<feature type="binding site" evidence="3">
    <location>
        <position position="295"/>
    </location>
    <ligand>
        <name>a divalent metal cation</name>
        <dbReference type="ChEBI" id="CHEBI:60240"/>
        <label>1</label>
    </ligand>
</feature>
<name>A0A1V5T2N5_9BACT</name>
<evidence type="ECO:0000313" key="5">
    <source>
        <dbReference type="EMBL" id="OQA60968.1"/>
    </source>
</evidence>
<dbReference type="Proteomes" id="UP000485569">
    <property type="component" value="Unassembled WGS sequence"/>
</dbReference>
<comment type="similarity">
    <text evidence="4">Belongs to the metallo-dependent hydrolases superfamily. Phosphotriesterase family.</text>
</comment>
<feature type="binding site" evidence="3">
    <location>
        <position position="225"/>
    </location>
    <ligand>
        <name>a divalent metal cation</name>
        <dbReference type="ChEBI" id="CHEBI:60240"/>
        <label>2</label>
    </ligand>
</feature>
<feature type="binding site" evidence="3">
    <location>
        <position position="164"/>
    </location>
    <ligand>
        <name>a divalent metal cation</name>
        <dbReference type="ChEBI" id="CHEBI:60240"/>
        <label>2</label>
    </ligand>
</feature>
<sequence length="345" mass="39024">MNVMTVCGEKKIDDLGVILPHEHIFIDISNQFTEPVTPFEKKLAYQKVNMNNLGYLRRDPYVVKDNLILSEYDVAYSEIITFKDSGGQSIIDVTPVGIGRDPNQLQQLMKETGVNIIAGCGFYTHDTHTTDIEKRSAEDITELIMNDLLIGMDHTGVRSGVIGEIGTSQQIHPNEKKVLQAAGKAQSQSRIPVFIHVYPWSENGIEVLDILESEGADPSQIVICHSDVEMNLNYMISVMKRGAFIEFDNFGKEFWIPIEKRKFAGGNFATDRDRVQVIRKLVDLGYQNRLLITNDICLKAMLHAYGGWGYDHILSNVVPMLIEVGVEEKIVWEIIIKNPQQLFLR</sequence>
<dbReference type="PANTHER" id="PTHR10819:SF3">
    <property type="entry name" value="PHOSPHOTRIESTERASE-RELATED PROTEIN"/>
    <property type="match status" value="1"/>
</dbReference>
<proteinExistence type="inferred from homology"/>
<dbReference type="PANTHER" id="PTHR10819">
    <property type="entry name" value="PHOSPHOTRIESTERASE-RELATED"/>
    <property type="match status" value="1"/>
</dbReference>
<comment type="caution">
    <text evidence="5">The sequence shown here is derived from an EMBL/GenBank/DDBJ whole genome shotgun (WGS) entry which is preliminary data.</text>
</comment>
<dbReference type="GO" id="GO:0008270">
    <property type="term" value="F:zinc ion binding"/>
    <property type="evidence" value="ECO:0007669"/>
    <property type="project" value="InterPro"/>
</dbReference>
<comment type="caution">
    <text evidence="4">Lacks conserved residue(s) required for the propagation of feature annotation.</text>
</comment>
<evidence type="ECO:0000256" key="1">
    <source>
        <dbReference type="ARBA" id="ARBA00022723"/>
    </source>
</evidence>
<evidence type="ECO:0008006" key="6">
    <source>
        <dbReference type="Google" id="ProtNLM"/>
    </source>
</evidence>
<organism evidence="5">
    <name type="scientific">Candidatus Atribacter allofermentans</name>
    <dbReference type="NCBI Taxonomy" id="1852833"/>
    <lineage>
        <taxon>Bacteria</taxon>
        <taxon>Pseudomonadati</taxon>
        <taxon>Atribacterota</taxon>
        <taxon>Atribacteria</taxon>
        <taxon>Atribacterales</taxon>
        <taxon>Atribacteraceae</taxon>
        <taxon>Atribacter</taxon>
    </lineage>
</organism>
<dbReference type="AlphaFoldDB" id="A0A1V5T2N5"/>
<keyword evidence="2" id="KW-0378">Hydrolase</keyword>
<dbReference type="PROSITE" id="PS51347">
    <property type="entry name" value="PHOSPHOTRIESTERASE_2"/>
    <property type="match status" value="1"/>
</dbReference>
<feature type="binding site" evidence="3">
    <location>
        <position position="23"/>
    </location>
    <ligand>
        <name>a divalent metal cation</name>
        <dbReference type="ChEBI" id="CHEBI:60240"/>
        <label>1</label>
    </ligand>
</feature>
<reference evidence="5" key="1">
    <citation type="submission" date="2017-02" db="EMBL/GenBank/DDBJ databases">
        <title>Delving into the versatile metabolic prowess of the omnipresent phylum Bacteroidetes.</title>
        <authorList>
            <person name="Nobu M.K."/>
            <person name="Mei R."/>
            <person name="Narihiro T."/>
            <person name="Kuroda K."/>
            <person name="Liu W.-T."/>
        </authorList>
    </citation>
    <scope>NUCLEOTIDE SEQUENCE</scope>
    <source>
        <strain evidence="5">ADurb.Bin276</strain>
    </source>
</reference>
<feature type="binding site" evidence="3">
    <location>
        <position position="164"/>
    </location>
    <ligand>
        <name>a divalent metal cation</name>
        <dbReference type="ChEBI" id="CHEBI:60240"/>
        <label>1</label>
    </ligand>
</feature>
<evidence type="ECO:0000256" key="3">
    <source>
        <dbReference type="PIRSR" id="PIRSR601559-52"/>
    </source>
</evidence>
<dbReference type="Gene3D" id="3.20.20.140">
    <property type="entry name" value="Metal-dependent hydrolases"/>
    <property type="match status" value="1"/>
</dbReference>
<comment type="cofactor">
    <cofactor evidence="3">
        <name>a divalent metal cation</name>
        <dbReference type="ChEBI" id="CHEBI:60240"/>
    </cofactor>
    <text evidence="3">Binds 2 divalent metal cations per subunit.</text>
</comment>
<evidence type="ECO:0000256" key="2">
    <source>
        <dbReference type="ARBA" id="ARBA00022801"/>
    </source>
</evidence>
<keyword evidence="1 3" id="KW-0479">Metal-binding</keyword>